<organism evidence="6 7">
    <name type="scientific">Heliomicrobium undosum</name>
    <dbReference type="NCBI Taxonomy" id="121734"/>
    <lineage>
        <taxon>Bacteria</taxon>
        <taxon>Bacillati</taxon>
        <taxon>Bacillota</taxon>
        <taxon>Clostridia</taxon>
        <taxon>Eubacteriales</taxon>
        <taxon>Heliobacteriaceae</taxon>
        <taxon>Heliomicrobium</taxon>
    </lineage>
</organism>
<dbReference type="PANTHER" id="PTHR32089:SF112">
    <property type="entry name" value="LYSOZYME-LIKE PROTEIN-RELATED"/>
    <property type="match status" value="1"/>
</dbReference>
<comment type="similarity">
    <text evidence="2">Belongs to the methyl-accepting chemotaxis (MCP) protein family.</text>
</comment>
<dbReference type="GO" id="GO:0007165">
    <property type="term" value="P:signal transduction"/>
    <property type="evidence" value="ECO:0007669"/>
    <property type="project" value="UniProtKB-KW"/>
</dbReference>
<proteinExistence type="inferred from homology"/>
<sequence>MRIKNKLTVSFLVLTAVCAGILGILAAVKSDDALTRAAVRDSEHITDSIESMVAIRRAALDDQLKSNMRKAQDELADLGELRLEPREEAQVGKYTLPALYAGSQRLTLDTAFVDHIQNIAGGVATVFLLQDKGLVRVSTNVLDKEGKRAVGTSIKEDSPVYQAIVHKQPFQGRAFVVTGWYISSYTPLLDKQGQIIGALFVGVKEQDPILEKAVSDIKIGQSGYASVMDSSGRFIIHPSLQGKIGNDLPFVQQMIQEKNGSLTYGYQGNTYLAIFRYFEPWDWYIVANVNNDDLRAQASRLIMALSLAGMVIAGITTAASFALANSLVKPIYRLKDVMAAASEGDLTVRADSTGTDEIGDLSRSFNTMNRANREIIEGMRAAVDRIQLSVQQVTRAMENANKGMAEISSGVEGVAVDAVHNAGALKEAGRGADEVANTAQVVAESAASANRNSAVVTEQAREVLHATKAVAETMEHLETSRQEIAGVVKGLVEATAGIARFVDIISGIAGQTNLLALNAAIESARAGEHGRGFAVVAEEVRKLAEQSATSAQEIVLVISAMEAKTRNAVAMSDHTGEQIIAAAGQVKAMVEKVQSIVAAIGRVNGGIEDMAAAAEEQSALSEEMTATIGDLAGSTETTAALARQMATGVQSQASTLAEVGETMAELDKMALDLFEKIERFHI</sequence>
<dbReference type="EMBL" id="WXEY01000006">
    <property type="protein sequence ID" value="MZP29573.1"/>
    <property type="molecule type" value="Genomic_DNA"/>
</dbReference>
<dbReference type="SMART" id="SM00283">
    <property type="entry name" value="MA"/>
    <property type="match status" value="1"/>
</dbReference>
<dbReference type="PANTHER" id="PTHR32089">
    <property type="entry name" value="METHYL-ACCEPTING CHEMOTAXIS PROTEIN MCPB"/>
    <property type="match status" value="1"/>
</dbReference>
<evidence type="ECO:0000259" key="5">
    <source>
        <dbReference type="PROSITE" id="PS50885"/>
    </source>
</evidence>
<gene>
    <name evidence="6" type="ORF">GTO91_07620</name>
</gene>
<dbReference type="CDD" id="cd11386">
    <property type="entry name" value="MCP_signal"/>
    <property type="match status" value="1"/>
</dbReference>
<dbReference type="SMART" id="SM00304">
    <property type="entry name" value="HAMP"/>
    <property type="match status" value="1"/>
</dbReference>
<protein>
    <submittedName>
        <fullName evidence="6">HAMP domain-containing protein</fullName>
    </submittedName>
</protein>
<evidence type="ECO:0000313" key="7">
    <source>
        <dbReference type="Proteomes" id="UP000463470"/>
    </source>
</evidence>
<dbReference type="InterPro" id="IPR033462">
    <property type="entry name" value="Cache_3-Cache_2"/>
</dbReference>
<dbReference type="OrthoDB" id="9814363at2"/>
<evidence type="ECO:0000256" key="1">
    <source>
        <dbReference type="ARBA" id="ARBA00023224"/>
    </source>
</evidence>
<dbReference type="AlphaFoldDB" id="A0A845L098"/>
<dbReference type="Gene3D" id="1.10.287.950">
    <property type="entry name" value="Methyl-accepting chemotaxis protein"/>
    <property type="match status" value="1"/>
</dbReference>
<evidence type="ECO:0000313" key="6">
    <source>
        <dbReference type="EMBL" id="MZP29573.1"/>
    </source>
</evidence>
<dbReference type="Pfam" id="PF17201">
    <property type="entry name" value="Cache_3-Cache_2"/>
    <property type="match status" value="1"/>
</dbReference>
<dbReference type="Pfam" id="PF00015">
    <property type="entry name" value="MCPsignal"/>
    <property type="match status" value="1"/>
</dbReference>
<dbReference type="CDD" id="cd12912">
    <property type="entry name" value="PDC2_MCP_like"/>
    <property type="match status" value="1"/>
</dbReference>
<keyword evidence="7" id="KW-1185">Reference proteome</keyword>
<dbReference type="InterPro" id="IPR004089">
    <property type="entry name" value="MCPsignal_dom"/>
</dbReference>
<dbReference type="GO" id="GO:0016020">
    <property type="term" value="C:membrane"/>
    <property type="evidence" value="ECO:0007669"/>
    <property type="project" value="InterPro"/>
</dbReference>
<dbReference type="CDD" id="cd06225">
    <property type="entry name" value="HAMP"/>
    <property type="match status" value="1"/>
</dbReference>
<dbReference type="PROSITE" id="PS50111">
    <property type="entry name" value="CHEMOTAXIS_TRANSDUC_2"/>
    <property type="match status" value="1"/>
</dbReference>
<evidence type="ECO:0000256" key="2">
    <source>
        <dbReference type="ARBA" id="ARBA00029447"/>
    </source>
</evidence>
<reference evidence="6 7" key="1">
    <citation type="submission" date="2020-01" db="EMBL/GenBank/DDBJ databases">
        <title>Whole-genome sequence of Heliobacterium undosum DSM 13378.</title>
        <authorList>
            <person name="Kyndt J.A."/>
            <person name="Meyer T.E."/>
        </authorList>
    </citation>
    <scope>NUCLEOTIDE SEQUENCE [LARGE SCALE GENOMIC DNA]</scope>
    <source>
        <strain evidence="6 7">DSM 13378</strain>
    </source>
</reference>
<keyword evidence="1 3" id="KW-0807">Transducer</keyword>
<dbReference type="PROSITE" id="PS50885">
    <property type="entry name" value="HAMP"/>
    <property type="match status" value="1"/>
</dbReference>
<feature type="domain" description="Methyl-accepting transducer" evidence="4">
    <location>
        <begin position="396"/>
        <end position="632"/>
    </location>
</feature>
<dbReference type="InterPro" id="IPR003660">
    <property type="entry name" value="HAMP_dom"/>
</dbReference>
<dbReference type="SUPFAM" id="SSF103190">
    <property type="entry name" value="Sensory domain-like"/>
    <property type="match status" value="1"/>
</dbReference>
<accession>A0A845L098</accession>
<evidence type="ECO:0000259" key="4">
    <source>
        <dbReference type="PROSITE" id="PS50111"/>
    </source>
</evidence>
<dbReference type="Pfam" id="PF00672">
    <property type="entry name" value="HAMP"/>
    <property type="match status" value="1"/>
</dbReference>
<dbReference type="InterPro" id="IPR029151">
    <property type="entry name" value="Sensor-like_sf"/>
</dbReference>
<name>A0A845L098_9FIRM</name>
<comment type="caution">
    <text evidence="6">The sequence shown here is derived from an EMBL/GenBank/DDBJ whole genome shotgun (WGS) entry which is preliminary data.</text>
</comment>
<dbReference type="Gene3D" id="3.30.450.20">
    <property type="entry name" value="PAS domain"/>
    <property type="match status" value="1"/>
</dbReference>
<feature type="domain" description="HAMP" evidence="5">
    <location>
        <begin position="325"/>
        <end position="377"/>
    </location>
</feature>
<dbReference type="SUPFAM" id="SSF58104">
    <property type="entry name" value="Methyl-accepting chemotaxis protein (MCP) signaling domain"/>
    <property type="match status" value="1"/>
</dbReference>
<evidence type="ECO:0000256" key="3">
    <source>
        <dbReference type="PROSITE-ProRule" id="PRU00284"/>
    </source>
</evidence>
<dbReference type="RefSeq" id="WP_161257284.1">
    <property type="nucleotide sequence ID" value="NZ_WXEY01000006.1"/>
</dbReference>
<dbReference type="Gene3D" id="6.10.340.10">
    <property type="match status" value="1"/>
</dbReference>
<dbReference type="Proteomes" id="UP000463470">
    <property type="component" value="Unassembled WGS sequence"/>
</dbReference>